<dbReference type="InterPro" id="IPR012674">
    <property type="entry name" value="Calycin"/>
</dbReference>
<reference evidence="1" key="1">
    <citation type="submission" date="2012-12" db="EMBL/GenBank/DDBJ databases">
        <title>Identification and characterization of a phenylalanine ammonia-lyase gene family in Isatis indigotica Fort.</title>
        <authorList>
            <person name="Liu Q."/>
            <person name="Chen J."/>
            <person name="Zhou X."/>
            <person name="Di P."/>
            <person name="Xiao Y."/>
            <person name="Xuan H."/>
            <person name="Zhang L."/>
            <person name="Chen W."/>
        </authorList>
    </citation>
    <scope>NUCLEOTIDE SEQUENCE</scope>
    <source>
        <tissue evidence="1">Salivary gland</tissue>
    </source>
</reference>
<proteinExistence type="evidence at transcript level"/>
<protein>
    <submittedName>
        <fullName evidence="1">Putative salivary lipocalin</fullName>
    </submittedName>
</protein>
<sequence>MRKYYIKPHLIFHVYRVTRHRYSNMILLVLLAVCSFAYCDAAPQGVTSRSPRNKDAWKLFLQPQKFYLLYRSEKNDTKLGGDRK</sequence>
<organism evidence="1">
    <name type="scientific">Ixodes ricinus</name>
    <name type="common">Common tick</name>
    <name type="synonym">Acarus ricinus</name>
    <dbReference type="NCBI Taxonomy" id="34613"/>
    <lineage>
        <taxon>Eukaryota</taxon>
        <taxon>Metazoa</taxon>
        <taxon>Ecdysozoa</taxon>
        <taxon>Arthropoda</taxon>
        <taxon>Chelicerata</taxon>
        <taxon>Arachnida</taxon>
        <taxon>Acari</taxon>
        <taxon>Parasitiformes</taxon>
        <taxon>Ixodida</taxon>
        <taxon>Ixodoidea</taxon>
        <taxon>Ixodidae</taxon>
        <taxon>Ixodinae</taxon>
        <taxon>Ixodes</taxon>
    </lineage>
</organism>
<name>A0A0K8R644_IXORI</name>
<dbReference type="EMBL" id="GADI01007201">
    <property type="protein sequence ID" value="JAA66607.1"/>
    <property type="molecule type" value="mRNA"/>
</dbReference>
<accession>A0A0K8R644</accession>
<evidence type="ECO:0000313" key="1">
    <source>
        <dbReference type="EMBL" id="JAA66607.1"/>
    </source>
</evidence>
<dbReference type="SUPFAM" id="SSF50814">
    <property type="entry name" value="Lipocalins"/>
    <property type="match status" value="1"/>
</dbReference>
<dbReference type="AlphaFoldDB" id="A0A0K8R644"/>